<protein>
    <submittedName>
        <fullName evidence="1">Uncharacterized protein</fullName>
    </submittedName>
</protein>
<reference evidence="1" key="1">
    <citation type="submission" date="2018-02" db="EMBL/GenBank/DDBJ databases">
        <title>The genomes of Aspergillus section Nigri reveals drivers in fungal speciation.</title>
        <authorList>
            <consortium name="DOE Joint Genome Institute"/>
            <person name="Vesth T.C."/>
            <person name="Nybo J."/>
            <person name="Theobald S."/>
            <person name="Brandl J."/>
            <person name="Frisvad J.C."/>
            <person name="Nielsen K.F."/>
            <person name="Lyhne E.K."/>
            <person name="Kogle M.E."/>
            <person name="Kuo A."/>
            <person name="Riley R."/>
            <person name="Clum A."/>
            <person name="Nolan M."/>
            <person name="Lipzen A."/>
            <person name="Salamov A."/>
            <person name="Henrissat B."/>
            <person name="Wiebenga A."/>
            <person name="De vries R.P."/>
            <person name="Grigoriev I.V."/>
            <person name="Mortensen U.H."/>
            <person name="Andersen M.R."/>
            <person name="Baker S.E."/>
        </authorList>
    </citation>
    <scope>NUCLEOTIDE SEQUENCE</scope>
    <source>
        <strain evidence="1">CBS 115574</strain>
    </source>
</reference>
<sequence>MFDAGGRPPSLAALTIPGKCPPFSKFLPFAASNSPLSQTEFSPRLSTTLYHHTSFSPNEPQPTPRSLFHIIVSVGWMQYGYCKRDQAMCSSRNLETNTLPVGTVRDGQGLLL</sequence>
<organism evidence="1 2">
    <name type="scientific">Aspergillus costaricaensis CBS 115574</name>
    <dbReference type="NCBI Taxonomy" id="1448317"/>
    <lineage>
        <taxon>Eukaryota</taxon>
        <taxon>Fungi</taxon>
        <taxon>Dikarya</taxon>
        <taxon>Ascomycota</taxon>
        <taxon>Pezizomycotina</taxon>
        <taxon>Eurotiomycetes</taxon>
        <taxon>Eurotiomycetidae</taxon>
        <taxon>Eurotiales</taxon>
        <taxon>Aspergillaceae</taxon>
        <taxon>Aspergillus</taxon>
        <taxon>Aspergillus subgen. Circumdati</taxon>
    </lineage>
</organism>
<dbReference type="Proteomes" id="UP000249748">
    <property type="component" value="Unassembled WGS sequence"/>
</dbReference>
<keyword evidence="2" id="KW-1185">Reference proteome</keyword>
<dbReference type="EMBL" id="KZ824536">
    <property type="protein sequence ID" value="RAK93514.1"/>
    <property type="molecule type" value="Genomic_DNA"/>
</dbReference>
<gene>
    <name evidence="1" type="ORF">BO79DRAFT_206486</name>
</gene>
<evidence type="ECO:0000313" key="2">
    <source>
        <dbReference type="Proteomes" id="UP000249748"/>
    </source>
</evidence>
<name>A0ACD1ITA4_9EURO</name>
<evidence type="ECO:0000313" key="1">
    <source>
        <dbReference type="EMBL" id="RAK93514.1"/>
    </source>
</evidence>
<accession>A0ACD1ITA4</accession>
<proteinExistence type="predicted"/>